<feature type="transmembrane region" description="Helical" evidence="2">
    <location>
        <begin position="195"/>
        <end position="216"/>
    </location>
</feature>
<feature type="transmembrane region" description="Helical" evidence="2">
    <location>
        <begin position="251"/>
        <end position="271"/>
    </location>
</feature>
<reference evidence="4" key="1">
    <citation type="submission" date="2023-03" db="EMBL/GenBank/DDBJ databases">
        <title>Mating type loci evolution in Malassezia.</title>
        <authorList>
            <person name="Coelho M.A."/>
        </authorList>
    </citation>
    <scope>NUCLEOTIDE SEQUENCE</scope>
    <source>
        <strain evidence="4">CBS 11721</strain>
    </source>
</reference>
<dbReference type="EMBL" id="CP119877">
    <property type="protein sequence ID" value="WFD33793.1"/>
    <property type="molecule type" value="Genomic_DNA"/>
</dbReference>
<gene>
    <name evidence="4" type="ORF">MCUN1_000613</name>
</gene>
<dbReference type="Proteomes" id="UP001219933">
    <property type="component" value="Chromosome 1"/>
</dbReference>
<dbReference type="GO" id="GO:0004035">
    <property type="term" value="F:alkaline phosphatase activity"/>
    <property type="evidence" value="ECO:0007669"/>
    <property type="project" value="UniProtKB-EC"/>
</dbReference>
<sequence>MPGPDSKQESGNKLGGTPKGASNGAPSKQADSKQSDAARVPATPSAASDSSEARSPDSDAKSAGGVPPSGADADNAAQKGTKTSGKATDKATSKTGGTDASHALGTTVSLSDASASAAETAQKVLDAATEQVEKVAAYRDGTAADFVSDVSDAIENYATNVSNAAAKESRKLHVFQGIVATLLRLLVLLSLRVFPLRACAAVLVLYATYLAIWLVLDSSLKSRSSQAGAARRKRSFFRGVLFGVSTHSRKVNFVLLGFHTIVALFFLDFYYSPHMFPSYYDYNLRFARVGALTPNSATIHVRYPHPLPPLDGLWDNDNDGVLYDASLYAETPVRVVWRRVLRHSAQVPAGAAVRDPRRWERGPLLRLAEDSDWTATALIDNLWPATEYEWRLAFVHNNTFAPLPERPVSFVTWPDPKLAAYLKTRRSTHTSLRNAVDDPNHFTFAATSCIKPDFPYHPAQFWLWNWFIRAFGVGGGPGGVTKRNRIRGFDLMAERLVDAVRETPGIRFLLELGDVIYADVPHYEGAYISSYRKLYRNLFASDSFRRIYSKIPVLGIFDDHEVVNNWSGAGDGFKTLPDSPPAAFKPGIKAWSEYIGSANTPSSKGEQHYFSFQYGDSAFFVVDARTHRTHPHIQGPERTMLGEKQRGELLDWLARVNHTATFKFIVTPVPFTSVWGGPLDLDGHLDGWPAYADDRKAVLDVLQYVPNVIIISGDRHEFAAVSMRDSVLEFSTSPLSMFYIPIRTAAQEHVVEPDNEVFLKYLPDGHHKWTEFEVDTRDPHDPVVHVTVLINGNEAWNVTVHGHPVRRAQGAIGSIAQSLLELLGFKPRKWFD</sequence>
<feature type="region of interest" description="Disordered" evidence="1">
    <location>
        <begin position="1"/>
        <end position="103"/>
    </location>
</feature>
<name>A0AAF0J530_9BASI</name>
<dbReference type="Pfam" id="PF09423">
    <property type="entry name" value="PhoD"/>
    <property type="match status" value="1"/>
</dbReference>
<keyword evidence="2" id="KW-1133">Transmembrane helix</keyword>
<organism evidence="4 5">
    <name type="scientific">Malassezia cuniculi</name>
    <dbReference type="NCBI Taxonomy" id="948313"/>
    <lineage>
        <taxon>Eukaryota</taxon>
        <taxon>Fungi</taxon>
        <taxon>Dikarya</taxon>
        <taxon>Basidiomycota</taxon>
        <taxon>Ustilaginomycotina</taxon>
        <taxon>Malasseziomycetes</taxon>
        <taxon>Malasseziales</taxon>
        <taxon>Malasseziaceae</taxon>
        <taxon>Malassezia</taxon>
    </lineage>
</organism>
<dbReference type="PANTHER" id="PTHR43606:SF2">
    <property type="entry name" value="ALKALINE PHOSPHATASE FAMILY PROTEIN (AFU_ORTHOLOGUE AFUA_5G03860)"/>
    <property type="match status" value="1"/>
</dbReference>
<evidence type="ECO:0000313" key="5">
    <source>
        <dbReference type="Proteomes" id="UP001219933"/>
    </source>
</evidence>
<accession>A0AAF0J530</accession>
<evidence type="ECO:0000256" key="1">
    <source>
        <dbReference type="SAM" id="MobiDB-lite"/>
    </source>
</evidence>
<dbReference type="InterPro" id="IPR029052">
    <property type="entry name" value="Metallo-depent_PP-like"/>
</dbReference>
<dbReference type="InterPro" id="IPR038607">
    <property type="entry name" value="PhoD-like_sf"/>
</dbReference>
<keyword evidence="2" id="KW-0472">Membrane</keyword>
<keyword evidence="5" id="KW-1185">Reference proteome</keyword>
<evidence type="ECO:0000313" key="4">
    <source>
        <dbReference type="EMBL" id="WFD33793.1"/>
    </source>
</evidence>
<protein>
    <submittedName>
        <fullName evidence="4">Alkaline phosphatase</fullName>
        <ecNumber evidence="4">3.1.3.1</ecNumber>
    </submittedName>
</protein>
<feature type="domain" description="PhoD-like phosphatase metallophosphatase" evidence="3">
    <location>
        <begin position="506"/>
        <end position="749"/>
    </location>
</feature>
<dbReference type="EC" id="3.1.3.1" evidence="4"/>
<evidence type="ECO:0000256" key="2">
    <source>
        <dbReference type="SAM" id="Phobius"/>
    </source>
</evidence>
<dbReference type="InterPro" id="IPR052900">
    <property type="entry name" value="Phospholipid_Metab_Enz"/>
</dbReference>
<feature type="compositionally biased region" description="Basic and acidic residues" evidence="1">
    <location>
        <begin position="1"/>
        <end position="10"/>
    </location>
</feature>
<proteinExistence type="predicted"/>
<evidence type="ECO:0000259" key="3">
    <source>
        <dbReference type="Pfam" id="PF09423"/>
    </source>
</evidence>
<dbReference type="CDD" id="cd07389">
    <property type="entry name" value="MPP_PhoD"/>
    <property type="match status" value="1"/>
</dbReference>
<dbReference type="Gene3D" id="3.60.21.70">
    <property type="entry name" value="PhoD-like phosphatase"/>
    <property type="match status" value="1"/>
</dbReference>
<dbReference type="SUPFAM" id="SSF56300">
    <property type="entry name" value="Metallo-dependent phosphatases"/>
    <property type="match status" value="1"/>
</dbReference>
<keyword evidence="2" id="KW-0812">Transmembrane</keyword>
<feature type="compositionally biased region" description="Polar residues" evidence="1">
    <location>
        <begin position="93"/>
        <end position="103"/>
    </location>
</feature>
<dbReference type="InterPro" id="IPR018946">
    <property type="entry name" value="PhoD-like_MPP"/>
</dbReference>
<dbReference type="PANTHER" id="PTHR43606">
    <property type="entry name" value="PHOSPHATASE, PUTATIVE (AFU_ORTHOLOGUE AFUA_6G08710)-RELATED"/>
    <property type="match status" value="1"/>
</dbReference>
<feature type="compositionally biased region" description="Basic and acidic residues" evidence="1">
    <location>
        <begin position="51"/>
        <end position="60"/>
    </location>
</feature>
<dbReference type="AlphaFoldDB" id="A0AAF0J530"/>
<keyword evidence="4" id="KW-0378">Hydrolase</keyword>